<feature type="domain" description="GST N-terminal" evidence="5">
    <location>
        <begin position="1"/>
        <end position="61"/>
    </location>
</feature>
<dbReference type="Gene3D" id="1.20.1050.130">
    <property type="match status" value="1"/>
</dbReference>
<dbReference type="Proteomes" id="UP000711488">
    <property type="component" value="Unassembled WGS sequence"/>
</dbReference>
<dbReference type="InterPro" id="IPR036249">
    <property type="entry name" value="Thioredoxin-like_sf"/>
</dbReference>
<evidence type="ECO:0000256" key="1">
    <source>
        <dbReference type="ARBA" id="ARBA00012452"/>
    </source>
</evidence>
<dbReference type="PANTHER" id="PTHR11571:SF224">
    <property type="entry name" value="HEMATOPOIETIC PROSTAGLANDIN D SYNTHASE"/>
    <property type="match status" value="1"/>
</dbReference>
<reference evidence="6" key="3">
    <citation type="submission" date="2019-06" db="EMBL/GenBank/DDBJ databases">
        <authorList>
            <person name="Poynton C."/>
            <person name="Hasenbein S."/>
            <person name="Benoit J.B."/>
            <person name="Sepulveda M.S."/>
            <person name="Poelchau M.F."/>
            <person name="Murali S.C."/>
            <person name="Chen S."/>
            <person name="Glastad K.M."/>
            <person name="Werren J.H."/>
            <person name="Vineis J.H."/>
            <person name="Bowen J.L."/>
            <person name="Friedrich M."/>
            <person name="Jones J."/>
            <person name="Robertson H.M."/>
            <person name="Feyereisen R."/>
            <person name="Mechler-Hickson A."/>
            <person name="Mathers N."/>
            <person name="Lee C.E."/>
            <person name="Colbourne J.K."/>
            <person name="Biales A."/>
            <person name="Johnston J.S."/>
            <person name="Wellborn G.A."/>
            <person name="Rosendale A.J."/>
            <person name="Cridge A.G."/>
            <person name="Munoz-Torres M.C."/>
            <person name="Bain P.A."/>
            <person name="Manny A.R."/>
            <person name="Major K.M."/>
            <person name="Lambert F.N."/>
            <person name="Vulpe C.D."/>
            <person name="Tuck P."/>
            <person name="Blalock B.J."/>
            <person name="Lin Y.-Y."/>
            <person name="Smith M.E."/>
            <person name="Ochoa-Acuna H."/>
            <person name="Chen M.-J.M."/>
            <person name="Childers C.P."/>
            <person name="Qu J."/>
            <person name="Dugan S."/>
            <person name="Lee S.L."/>
            <person name="Chao H."/>
            <person name="Dinh H."/>
            <person name="Han Y."/>
            <person name="Doddapaneni H."/>
            <person name="Worley K.C."/>
            <person name="Muzny D.M."/>
            <person name="Gibbs R.A."/>
            <person name="Richards S."/>
        </authorList>
    </citation>
    <scope>NUCLEOTIDE SEQUENCE</scope>
    <source>
        <strain evidence="6">HAZT.00-mixed</strain>
        <tissue evidence="6">Whole organism</tissue>
    </source>
</reference>
<evidence type="ECO:0000259" key="5">
    <source>
        <dbReference type="PROSITE" id="PS50404"/>
    </source>
</evidence>
<dbReference type="InterPro" id="IPR050213">
    <property type="entry name" value="GST_superfamily"/>
</dbReference>
<dbReference type="InterPro" id="IPR004045">
    <property type="entry name" value="Glutathione_S-Trfase_N"/>
</dbReference>
<comment type="catalytic activity">
    <reaction evidence="4">
        <text>RX + glutathione = an S-substituted glutathione + a halide anion + H(+)</text>
        <dbReference type="Rhea" id="RHEA:16437"/>
        <dbReference type="ChEBI" id="CHEBI:15378"/>
        <dbReference type="ChEBI" id="CHEBI:16042"/>
        <dbReference type="ChEBI" id="CHEBI:17792"/>
        <dbReference type="ChEBI" id="CHEBI:57925"/>
        <dbReference type="ChEBI" id="CHEBI:90779"/>
        <dbReference type="EC" id="2.5.1.18"/>
    </reaction>
</comment>
<dbReference type="EMBL" id="JQDR03017921">
    <property type="protein sequence ID" value="KAA0183294.1"/>
    <property type="molecule type" value="Genomic_DNA"/>
</dbReference>
<dbReference type="GO" id="GO:0004364">
    <property type="term" value="F:glutathione transferase activity"/>
    <property type="evidence" value="ECO:0007669"/>
    <property type="project" value="UniProtKB-EC"/>
</dbReference>
<reference evidence="6" key="2">
    <citation type="journal article" date="2018" name="Environ. Sci. Technol.">
        <title>The Toxicogenome of Hyalella azteca: A Model for Sediment Ecotoxicology and Evolutionary Toxicology.</title>
        <authorList>
            <person name="Poynton H.C."/>
            <person name="Hasenbein S."/>
            <person name="Benoit J.B."/>
            <person name="Sepulveda M.S."/>
            <person name="Poelchau M.F."/>
            <person name="Hughes D.S.T."/>
            <person name="Murali S.C."/>
            <person name="Chen S."/>
            <person name="Glastad K.M."/>
            <person name="Goodisman M.A.D."/>
            <person name="Werren J.H."/>
            <person name="Vineis J.H."/>
            <person name="Bowen J.L."/>
            <person name="Friedrich M."/>
            <person name="Jones J."/>
            <person name="Robertson H.M."/>
            <person name="Feyereisen R."/>
            <person name="Mechler-Hickson A."/>
            <person name="Mathers N."/>
            <person name="Lee C.E."/>
            <person name="Colbourne J.K."/>
            <person name="Biales A."/>
            <person name="Johnston J.S."/>
            <person name="Wellborn G.A."/>
            <person name="Rosendale A.J."/>
            <person name="Cridge A.G."/>
            <person name="Munoz-Torres M.C."/>
            <person name="Bain P.A."/>
            <person name="Manny A.R."/>
            <person name="Major K.M."/>
            <person name="Lambert F.N."/>
            <person name="Vulpe C.D."/>
            <person name="Tuck P."/>
            <person name="Blalock B.J."/>
            <person name="Lin Y.Y."/>
            <person name="Smith M.E."/>
            <person name="Ochoa-Acuna H."/>
            <person name="Chen M.M."/>
            <person name="Childers C.P."/>
            <person name="Qu J."/>
            <person name="Dugan S."/>
            <person name="Lee S.L."/>
            <person name="Chao H."/>
            <person name="Dinh H."/>
            <person name="Han Y."/>
            <person name="Doddapaneni H."/>
            <person name="Worley K.C."/>
            <person name="Muzny D.M."/>
            <person name="Gibbs R.A."/>
            <person name="Richards S."/>
        </authorList>
    </citation>
    <scope>NUCLEOTIDE SEQUENCE</scope>
    <source>
        <strain evidence="6">HAZT.00-mixed</strain>
        <tissue evidence="6">Whole organism</tissue>
    </source>
</reference>
<dbReference type="SUPFAM" id="SSF52833">
    <property type="entry name" value="Thioredoxin-like"/>
    <property type="match status" value="1"/>
</dbReference>
<reference evidence="6" key="1">
    <citation type="submission" date="2014-08" db="EMBL/GenBank/DDBJ databases">
        <authorList>
            <person name="Murali S."/>
            <person name="Richards S."/>
            <person name="Bandaranaike D."/>
            <person name="Bellair M."/>
            <person name="Blankenburg K."/>
            <person name="Chao H."/>
            <person name="Dinh H."/>
            <person name="Doddapaneni H."/>
            <person name="Dugan-Rocha S."/>
            <person name="Elkadiri S."/>
            <person name="Gnanaolivu R."/>
            <person name="Hughes D."/>
            <person name="Lee S."/>
            <person name="Li M."/>
            <person name="Ming W."/>
            <person name="Munidasa M."/>
            <person name="Muniz J."/>
            <person name="Nguyen L."/>
            <person name="Osuji N."/>
            <person name="Pu L.-L."/>
            <person name="Puazo M."/>
            <person name="Skinner E."/>
            <person name="Qu C."/>
            <person name="Quiroz J."/>
            <person name="Raj R."/>
            <person name="Weissenberger G."/>
            <person name="Xin Y."/>
            <person name="Zou X."/>
            <person name="Han Y."/>
            <person name="Worley K."/>
            <person name="Muzny D."/>
            <person name="Gibbs R."/>
        </authorList>
    </citation>
    <scope>NUCLEOTIDE SEQUENCE</scope>
    <source>
        <strain evidence="6">HAZT.00-mixed</strain>
        <tissue evidence="6">Whole organism</tissue>
    </source>
</reference>
<proteinExistence type="inferred from homology"/>
<dbReference type="OrthoDB" id="414243at2759"/>
<accession>A0A6A0GNJ4</accession>
<name>A0A6A0GNJ4_HYAAZ</name>
<dbReference type="PANTHER" id="PTHR11571">
    <property type="entry name" value="GLUTATHIONE S-TRANSFERASE"/>
    <property type="match status" value="1"/>
</dbReference>
<organism evidence="6">
    <name type="scientific">Hyalella azteca</name>
    <name type="common">Amphipod</name>
    <dbReference type="NCBI Taxonomy" id="294128"/>
    <lineage>
        <taxon>Eukaryota</taxon>
        <taxon>Metazoa</taxon>
        <taxon>Ecdysozoa</taxon>
        <taxon>Arthropoda</taxon>
        <taxon>Crustacea</taxon>
        <taxon>Multicrustacea</taxon>
        <taxon>Malacostraca</taxon>
        <taxon>Eumalacostraca</taxon>
        <taxon>Peracarida</taxon>
        <taxon>Amphipoda</taxon>
        <taxon>Senticaudata</taxon>
        <taxon>Talitrida</taxon>
        <taxon>Talitroidea</taxon>
        <taxon>Hyalellidae</taxon>
        <taxon>Hyalella</taxon>
    </lineage>
</organism>
<dbReference type="PROSITE" id="PS50404">
    <property type="entry name" value="GST_NTER"/>
    <property type="match status" value="1"/>
</dbReference>
<comment type="similarity">
    <text evidence="3">Belongs to the GST superfamily. Sigma family.</text>
</comment>
<keyword evidence="2 6" id="KW-0808">Transferase</keyword>
<evidence type="ECO:0000313" key="6">
    <source>
        <dbReference type="EMBL" id="KAA0183294.1"/>
    </source>
</evidence>
<comment type="caution">
    <text evidence="6">The sequence shown here is derived from an EMBL/GenBank/DDBJ whole genome shotgun (WGS) entry which is preliminary data.</text>
</comment>
<dbReference type="EC" id="2.5.1.18" evidence="1"/>
<protein>
    <recommendedName>
        <fullName evidence="1">glutathione transferase</fullName>
        <ecNumber evidence="1">2.5.1.18</ecNumber>
    </recommendedName>
</protein>
<evidence type="ECO:0000256" key="2">
    <source>
        <dbReference type="ARBA" id="ARBA00022679"/>
    </source>
</evidence>
<evidence type="ECO:0000256" key="3">
    <source>
        <dbReference type="ARBA" id="ARBA00038317"/>
    </source>
</evidence>
<dbReference type="GO" id="GO:0006749">
    <property type="term" value="P:glutathione metabolic process"/>
    <property type="evidence" value="ECO:0007669"/>
    <property type="project" value="TreeGrafter"/>
</dbReference>
<dbReference type="AlphaFoldDB" id="A0A6A0GNJ4"/>
<gene>
    <name evidence="6" type="primary">GSTs7</name>
    <name evidence="6" type="ORF">HAZT_HAZT003427</name>
</gene>
<sequence length="91" mass="10039">MNERLGRPLRVDRLVRLAPRKYAVRENTPYGKVPVLYVDGRPLSQSVAICRYLGAVHGLSSKDPWLAAVGDEVADSVHDLLPVAAQIVYAK</sequence>
<dbReference type="Pfam" id="PF13417">
    <property type="entry name" value="GST_N_3"/>
    <property type="match status" value="1"/>
</dbReference>
<evidence type="ECO:0000256" key="4">
    <source>
        <dbReference type="ARBA" id="ARBA00047960"/>
    </source>
</evidence>